<organism evidence="1">
    <name type="scientific">Bacteroides phage F2</name>
    <dbReference type="NCBI Taxonomy" id="2762303"/>
    <lineage>
        <taxon>Viruses</taxon>
        <taxon>Duplodnaviria</taxon>
        <taxon>Heunggongvirae</taxon>
        <taxon>Uroviricota</taxon>
        <taxon>Caudoviricetes</taxon>
    </lineage>
</organism>
<evidence type="ECO:0000313" key="1">
    <source>
        <dbReference type="EMBL" id="QNO13178.1"/>
    </source>
</evidence>
<sequence length="358" mass="39012">MGVSRTQVVKFIRKGDTGDKGEQGAVLRGPQAWSDCATGYAFQAGGVGEKWQDVVIYGDNYYSCKKSHTKTASNYPGSTTAINNGYWQLGDKIELVATKILMATYALVKNLGVEAIDMKDANGNILFQAKDGAVTCKTGTFENVTVQGTLKGVTGTFKSLNCINNSGTVVGEISFDSSGRLWFSGDMYHQGYDSSKGRGYRFYTSNVWCRGQFGASERNVLVVNGSYGYYYTKGMSYSGTYVAFTKKTSSNNTGYYVLPMYGTSGDYAGFPVDVVVFNINSSTVYNYELSMYNSQRVLVVNANDDQGNVKIFSNGNLVTWQGGEMAEVIKLANVMRPTPDSTLVGCGLMVGAFRDNNW</sequence>
<protein>
    <submittedName>
        <fullName evidence="1">Uncharacterized protein</fullName>
    </submittedName>
</protein>
<dbReference type="EMBL" id="MT806186">
    <property type="protein sequence ID" value="QNO13178.1"/>
    <property type="molecule type" value="Genomic_DNA"/>
</dbReference>
<name>A0A7G9W3G5_9CAUD</name>
<gene>
    <name evidence="1" type="ORF">BacuniF2_00007</name>
</gene>
<proteinExistence type="predicted"/>
<reference evidence="1" key="1">
    <citation type="submission" date="2020-07" db="EMBL/GenBank/DDBJ databases">
        <title>Isolation of gut associated lytic bacteriophages infecting Bacteroides uniformis.</title>
        <authorList>
            <person name="Hedzet S."/>
            <person name="Accetto T."/>
            <person name="Rupnik M."/>
        </authorList>
    </citation>
    <scope>NUCLEOTIDE SEQUENCE</scope>
</reference>
<accession>A0A7G9W3G5</accession>